<evidence type="ECO:0000256" key="1">
    <source>
        <dbReference type="ARBA" id="ARBA00004413"/>
    </source>
</evidence>
<dbReference type="PROSITE" id="PS00211">
    <property type="entry name" value="ABC_TRANSPORTER_1"/>
    <property type="match status" value="1"/>
</dbReference>
<dbReference type="InterPro" id="IPR027417">
    <property type="entry name" value="P-loop_NTPase"/>
</dbReference>
<protein>
    <submittedName>
        <fullName evidence="10">ATP-binding cassette domain-containing protein</fullName>
    </submittedName>
</protein>
<dbReference type="GO" id="GO:0043215">
    <property type="term" value="P:daunorubicin transport"/>
    <property type="evidence" value="ECO:0007669"/>
    <property type="project" value="InterPro"/>
</dbReference>
<evidence type="ECO:0000313" key="10">
    <source>
        <dbReference type="EMBL" id="MBS3061706.1"/>
    </source>
</evidence>
<reference evidence="10" key="1">
    <citation type="submission" date="2021-03" db="EMBL/GenBank/DDBJ databases">
        <authorList>
            <person name="Jaffe A."/>
        </authorList>
    </citation>
    <scope>NUCLEOTIDE SEQUENCE</scope>
    <source>
        <strain evidence="10">RIFCSPLOWO2_01_FULL_AR10_48_17</strain>
    </source>
</reference>
<dbReference type="EMBL" id="JAGVWC010000010">
    <property type="protein sequence ID" value="MBS3061706.1"/>
    <property type="molecule type" value="Genomic_DNA"/>
</dbReference>
<evidence type="ECO:0000256" key="8">
    <source>
        <dbReference type="ARBA" id="ARBA00049985"/>
    </source>
</evidence>
<dbReference type="Gene3D" id="3.40.50.300">
    <property type="entry name" value="P-loop containing nucleotide triphosphate hydrolases"/>
    <property type="match status" value="1"/>
</dbReference>
<dbReference type="AlphaFoldDB" id="A0A8T4LFN9"/>
<dbReference type="Proteomes" id="UP000675968">
    <property type="component" value="Unassembled WGS sequence"/>
</dbReference>
<keyword evidence="3" id="KW-1003">Cell membrane</keyword>
<evidence type="ECO:0000313" key="11">
    <source>
        <dbReference type="Proteomes" id="UP000675968"/>
    </source>
</evidence>
<dbReference type="GO" id="GO:0005524">
    <property type="term" value="F:ATP binding"/>
    <property type="evidence" value="ECO:0007669"/>
    <property type="project" value="UniProtKB-KW"/>
</dbReference>
<evidence type="ECO:0000256" key="6">
    <source>
        <dbReference type="ARBA" id="ARBA00022967"/>
    </source>
</evidence>
<dbReference type="GO" id="GO:0005886">
    <property type="term" value="C:plasma membrane"/>
    <property type="evidence" value="ECO:0007669"/>
    <property type="project" value="UniProtKB-SubCell"/>
</dbReference>
<evidence type="ECO:0000256" key="5">
    <source>
        <dbReference type="ARBA" id="ARBA00022840"/>
    </source>
</evidence>
<keyword evidence="7" id="KW-0472">Membrane</keyword>
<evidence type="ECO:0000256" key="2">
    <source>
        <dbReference type="ARBA" id="ARBA00022448"/>
    </source>
</evidence>
<dbReference type="NCBIfam" id="TIGR01188">
    <property type="entry name" value="drrA"/>
    <property type="match status" value="1"/>
</dbReference>
<keyword evidence="2" id="KW-0813">Transport</keyword>
<name>A0A8T4LFN9_9ARCH</name>
<dbReference type="SMART" id="SM00382">
    <property type="entry name" value="AAA"/>
    <property type="match status" value="1"/>
</dbReference>
<dbReference type="InterPro" id="IPR003439">
    <property type="entry name" value="ABC_transporter-like_ATP-bd"/>
</dbReference>
<organism evidence="10 11">
    <name type="scientific">Candidatus Iainarchaeum sp</name>
    <dbReference type="NCBI Taxonomy" id="3101447"/>
    <lineage>
        <taxon>Archaea</taxon>
        <taxon>Candidatus Iainarchaeota</taxon>
        <taxon>Candidatus Iainarchaeia</taxon>
        <taxon>Candidatus Iainarchaeales</taxon>
        <taxon>Candidatus Iainarchaeaceae</taxon>
        <taxon>Candidatus Iainarchaeum</taxon>
    </lineage>
</organism>
<dbReference type="InterPro" id="IPR017871">
    <property type="entry name" value="ABC_transporter-like_CS"/>
</dbReference>
<dbReference type="InterPro" id="IPR005894">
    <property type="entry name" value="DrrA"/>
</dbReference>
<comment type="caution">
    <text evidence="10">The sequence shown here is derived from an EMBL/GenBank/DDBJ whole genome shotgun (WGS) entry which is preliminary data.</text>
</comment>
<dbReference type="PANTHER" id="PTHR43582:SF4">
    <property type="entry name" value="ANTIBIOTIC RESISTANCE ABC TRANSPORTER ATP-BINDING PROTEIN"/>
    <property type="match status" value="1"/>
</dbReference>
<dbReference type="SUPFAM" id="SSF52540">
    <property type="entry name" value="P-loop containing nucleoside triphosphate hydrolases"/>
    <property type="match status" value="1"/>
</dbReference>
<keyword evidence="5 10" id="KW-0067">ATP-binding</keyword>
<dbReference type="InterPro" id="IPR003593">
    <property type="entry name" value="AAA+_ATPase"/>
</dbReference>
<dbReference type="GO" id="GO:0016887">
    <property type="term" value="F:ATP hydrolysis activity"/>
    <property type="evidence" value="ECO:0007669"/>
    <property type="project" value="InterPro"/>
</dbReference>
<dbReference type="PROSITE" id="PS50893">
    <property type="entry name" value="ABC_TRANSPORTER_2"/>
    <property type="match status" value="1"/>
</dbReference>
<evidence type="ECO:0000256" key="7">
    <source>
        <dbReference type="ARBA" id="ARBA00023136"/>
    </source>
</evidence>
<keyword evidence="6" id="KW-1278">Translocase</keyword>
<sequence length="327" mass="36698">MTDDAIVVKDLTKKFGNFTAVDHINFSVKKGELFGFLGPNGAGKSTTDFMLTTILPPTSGTAIINGFDIITDSEKVRKSIGIVFQDQTLDNRLTAYDNLDIHGRLYGMSSGDRKQKIKEVLQLVELADWEQKLVKTFSGGMRRRLEIARGLMHQPQILFLDEPTLGLDAQTRRHMWKYIEKLREQRITIVLSTHYLEEADALCDRIAIIDRGKIVALDTPQKLKSLIGGQVLSLKTSDSKKMLSILEKQKIGSHGRILDRAVLVEVQNGSTLIAKVVSLAEKSGVVIENIELHTPSLEDVFLKLTGEQIRDERPGPNEFQRRMNHGH</sequence>
<reference evidence="10" key="2">
    <citation type="submission" date="2021-05" db="EMBL/GenBank/DDBJ databases">
        <title>Protein family content uncovers lineage relationships and bacterial pathway maintenance mechanisms in DPANN archaea.</title>
        <authorList>
            <person name="Castelle C.J."/>
            <person name="Meheust R."/>
            <person name="Jaffe A.L."/>
            <person name="Seitz K."/>
            <person name="Gong X."/>
            <person name="Baker B.J."/>
            <person name="Banfield J.F."/>
        </authorList>
    </citation>
    <scope>NUCLEOTIDE SEQUENCE</scope>
    <source>
        <strain evidence="10">RIFCSPLOWO2_01_FULL_AR10_48_17</strain>
    </source>
</reference>
<keyword evidence="4" id="KW-0547">Nucleotide-binding</keyword>
<feature type="domain" description="ABC transporter" evidence="9">
    <location>
        <begin position="6"/>
        <end position="236"/>
    </location>
</feature>
<dbReference type="GO" id="GO:1900753">
    <property type="term" value="P:doxorubicin transport"/>
    <property type="evidence" value="ECO:0007669"/>
    <property type="project" value="InterPro"/>
</dbReference>
<dbReference type="Pfam" id="PF13732">
    <property type="entry name" value="DrrA1-3_C"/>
    <property type="match status" value="1"/>
</dbReference>
<accession>A0A8T4LFN9</accession>
<dbReference type="PANTHER" id="PTHR43582">
    <property type="entry name" value="LINEARMYCIN RESISTANCE ATP-BINDING PROTEIN LNRL"/>
    <property type="match status" value="1"/>
</dbReference>
<dbReference type="InterPro" id="IPR025302">
    <property type="entry name" value="DrrA1/2-like_C"/>
</dbReference>
<evidence type="ECO:0000259" key="9">
    <source>
        <dbReference type="PROSITE" id="PS50893"/>
    </source>
</evidence>
<comment type="similarity">
    <text evidence="8">Belongs to the ABC transporter superfamily. Drug exporter-1 (DrugE1) (TC 3.A.1.105) family.</text>
</comment>
<dbReference type="Pfam" id="PF00005">
    <property type="entry name" value="ABC_tran"/>
    <property type="match status" value="1"/>
</dbReference>
<evidence type="ECO:0000256" key="3">
    <source>
        <dbReference type="ARBA" id="ARBA00022475"/>
    </source>
</evidence>
<gene>
    <name evidence="10" type="ORF">J4215_03935</name>
</gene>
<evidence type="ECO:0000256" key="4">
    <source>
        <dbReference type="ARBA" id="ARBA00022741"/>
    </source>
</evidence>
<proteinExistence type="inferred from homology"/>
<comment type="subcellular location">
    <subcellularLocation>
        <location evidence="1">Cell membrane</location>
        <topology evidence="1">Peripheral membrane protein</topology>
        <orientation evidence="1">Cytoplasmic side</orientation>
    </subcellularLocation>
</comment>
<dbReference type="FunFam" id="3.40.50.300:FF:000589">
    <property type="entry name" value="ABC transporter, ATP-binding subunit"/>
    <property type="match status" value="1"/>
</dbReference>